<evidence type="ECO:0000259" key="2">
    <source>
        <dbReference type="PROSITE" id="PS50404"/>
    </source>
</evidence>
<dbReference type="Gene3D" id="1.20.1050.10">
    <property type="match status" value="1"/>
</dbReference>
<dbReference type="GO" id="GO:0016034">
    <property type="term" value="F:maleylacetoacetate isomerase activity"/>
    <property type="evidence" value="ECO:0007669"/>
    <property type="project" value="TreeGrafter"/>
</dbReference>
<sequence length="239" mass="26920">MYRLHIANKNYSSWSLRPWVLMRQLEIPFEECLTPFATGTPGINWASFRSFSPSGLVPCLEDGTRPVWDSLAIIEYLAERHAGVWPDDDDARAWARCASSEMHAGFSALRGQCAMNCGVRVRLHEVSPKLAHDLARLDELWQQGLERFGGPFLAGNAFTAVDAFFAPVAFRVQTFGLELSDPSLAYTERLLALPVMQQWYAEALAEPWREADHEAELHRSGTVLEDRREVTEESPPQTG</sequence>
<dbReference type="SUPFAM" id="SSF47616">
    <property type="entry name" value="GST C-terminal domain-like"/>
    <property type="match status" value="1"/>
</dbReference>
<dbReference type="AlphaFoldDB" id="A0A368U263"/>
<dbReference type="PROSITE" id="PS50404">
    <property type="entry name" value="GST_NTER"/>
    <property type="match status" value="1"/>
</dbReference>
<proteinExistence type="predicted"/>
<protein>
    <submittedName>
        <fullName evidence="3">Glutathione S-transferase family protein</fullName>
    </submittedName>
</protein>
<dbReference type="Pfam" id="PF13410">
    <property type="entry name" value="GST_C_2"/>
    <property type="match status" value="1"/>
</dbReference>
<accession>A0A368U263</accession>
<dbReference type="GO" id="GO:0006749">
    <property type="term" value="P:glutathione metabolic process"/>
    <property type="evidence" value="ECO:0007669"/>
    <property type="project" value="TreeGrafter"/>
</dbReference>
<dbReference type="EMBL" id="QPII01000002">
    <property type="protein sequence ID" value="RCV91219.1"/>
    <property type="molecule type" value="Genomic_DNA"/>
</dbReference>
<feature type="compositionally biased region" description="Basic and acidic residues" evidence="1">
    <location>
        <begin position="212"/>
        <end position="231"/>
    </location>
</feature>
<dbReference type="Pfam" id="PF13409">
    <property type="entry name" value="GST_N_2"/>
    <property type="match status" value="1"/>
</dbReference>
<name>A0A368U263_9GAMM</name>
<dbReference type="OrthoDB" id="9799538at2"/>
<evidence type="ECO:0000313" key="3">
    <source>
        <dbReference type="EMBL" id="RCV91219.1"/>
    </source>
</evidence>
<dbReference type="InterPro" id="IPR036282">
    <property type="entry name" value="Glutathione-S-Trfase_C_sf"/>
</dbReference>
<gene>
    <name evidence="3" type="ORF">DU505_04905</name>
</gene>
<feature type="domain" description="GST N-terminal" evidence="2">
    <location>
        <begin position="1"/>
        <end position="85"/>
    </location>
</feature>
<dbReference type="InterPro" id="IPR036249">
    <property type="entry name" value="Thioredoxin-like_sf"/>
</dbReference>
<dbReference type="PANTHER" id="PTHR42673:SF4">
    <property type="entry name" value="MALEYLACETOACETATE ISOMERASE"/>
    <property type="match status" value="1"/>
</dbReference>
<dbReference type="CDD" id="cd03194">
    <property type="entry name" value="GST_C_3"/>
    <property type="match status" value="1"/>
</dbReference>
<dbReference type="CDD" id="cd03043">
    <property type="entry name" value="GST_N_1"/>
    <property type="match status" value="1"/>
</dbReference>
<dbReference type="Proteomes" id="UP000252405">
    <property type="component" value="Unassembled WGS sequence"/>
</dbReference>
<reference evidence="3 4" key="1">
    <citation type="submission" date="2018-07" db="EMBL/GenBank/DDBJ databases">
        <title>Halomonas montanilacus sp. nov., isolated from Lake Pengyan on Tibetan Plateau.</title>
        <authorList>
            <person name="Lu H."/>
            <person name="Xing P."/>
            <person name="Wu Q."/>
        </authorList>
    </citation>
    <scope>NUCLEOTIDE SEQUENCE [LARGE SCALE GENOMIC DNA]</scope>
    <source>
        <strain evidence="3 4">PYC7W</strain>
    </source>
</reference>
<organism evidence="3 4">
    <name type="scientific">Billgrantia montanilacus</name>
    <dbReference type="NCBI Taxonomy" id="2282305"/>
    <lineage>
        <taxon>Bacteria</taxon>
        <taxon>Pseudomonadati</taxon>
        <taxon>Pseudomonadota</taxon>
        <taxon>Gammaproteobacteria</taxon>
        <taxon>Oceanospirillales</taxon>
        <taxon>Halomonadaceae</taxon>
        <taxon>Billgrantia</taxon>
    </lineage>
</organism>
<feature type="region of interest" description="Disordered" evidence="1">
    <location>
        <begin position="212"/>
        <end position="239"/>
    </location>
</feature>
<keyword evidence="4" id="KW-1185">Reference proteome</keyword>
<dbReference type="GO" id="GO:0004364">
    <property type="term" value="F:glutathione transferase activity"/>
    <property type="evidence" value="ECO:0007669"/>
    <property type="project" value="TreeGrafter"/>
</dbReference>
<comment type="caution">
    <text evidence="3">The sequence shown here is derived from an EMBL/GenBank/DDBJ whole genome shotgun (WGS) entry which is preliminary data.</text>
</comment>
<dbReference type="Gene3D" id="3.40.30.10">
    <property type="entry name" value="Glutaredoxin"/>
    <property type="match status" value="1"/>
</dbReference>
<dbReference type="InterPro" id="IPR004045">
    <property type="entry name" value="Glutathione_S-Trfase_N"/>
</dbReference>
<dbReference type="GO" id="GO:0006559">
    <property type="term" value="P:L-phenylalanine catabolic process"/>
    <property type="evidence" value="ECO:0007669"/>
    <property type="project" value="TreeGrafter"/>
</dbReference>
<dbReference type="RefSeq" id="WP_114477859.1">
    <property type="nucleotide sequence ID" value="NZ_QPII01000002.1"/>
</dbReference>
<dbReference type="PANTHER" id="PTHR42673">
    <property type="entry name" value="MALEYLACETOACETATE ISOMERASE"/>
    <property type="match status" value="1"/>
</dbReference>
<dbReference type="SFLD" id="SFLDS00019">
    <property type="entry name" value="Glutathione_Transferase_(cytos"/>
    <property type="match status" value="1"/>
</dbReference>
<dbReference type="SUPFAM" id="SSF52833">
    <property type="entry name" value="Thioredoxin-like"/>
    <property type="match status" value="1"/>
</dbReference>
<evidence type="ECO:0000256" key="1">
    <source>
        <dbReference type="SAM" id="MobiDB-lite"/>
    </source>
</evidence>
<evidence type="ECO:0000313" key="4">
    <source>
        <dbReference type="Proteomes" id="UP000252405"/>
    </source>
</evidence>
<keyword evidence="3" id="KW-0808">Transferase</keyword>
<dbReference type="InterPro" id="IPR040079">
    <property type="entry name" value="Glutathione_S-Trfase"/>
</dbReference>